<dbReference type="Proteomes" id="UP000254465">
    <property type="component" value="Unassembled WGS sequence"/>
</dbReference>
<protein>
    <submittedName>
        <fullName evidence="1">Uncharacterized protein</fullName>
    </submittedName>
</protein>
<sequence>MSKVWMIRSKVYSLYDRIDRGYPRLELIQGFYQEINTI</sequence>
<name>A0A377IBW4_AVIPA</name>
<proteinExistence type="predicted"/>
<organism evidence="1 2">
    <name type="scientific">Avibacterium paragallinarum</name>
    <name type="common">Haemophilus gallinarum</name>
    <dbReference type="NCBI Taxonomy" id="728"/>
    <lineage>
        <taxon>Bacteria</taxon>
        <taxon>Pseudomonadati</taxon>
        <taxon>Pseudomonadota</taxon>
        <taxon>Gammaproteobacteria</taxon>
        <taxon>Pasteurellales</taxon>
        <taxon>Pasteurellaceae</taxon>
        <taxon>Avibacterium</taxon>
    </lineage>
</organism>
<reference evidence="1 2" key="1">
    <citation type="submission" date="2018-06" db="EMBL/GenBank/DDBJ databases">
        <authorList>
            <consortium name="Pathogen Informatics"/>
            <person name="Doyle S."/>
        </authorList>
    </citation>
    <scope>NUCLEOTIDE SEQUENCE [LARGE SCALE GENOMIC DNA]</scope>
    <source>
        <strain evidence="1 2">NCTC11296</strain>
    </source>
</reference>
<gene>
    <name evidence="1" type="ORF">NCTC11296_02585</name>
</gene>
<dbReference type="AlphaFoldDB" id="A0A377IBW4"/>
<evidence type="ECO:0000313" key="2">
    <source>
        <dbReference type="Proteomes" id="UP000254465"/>
    </source>
</evidence>
<dbReference type="EMBL" id="UGHK01000002">
    <property type="protein sequence ID" value="STO72651.1"/>
    <property type="molecule type" value="Genomic_DNA"/>
</dbReference>
<accession>A0A377IBW4</accession>
<evidence type="ECO:0000313" key="1">
    <source>
        <dbReference type="EMBL" id="STO72651.1"/>
    </source>
</evidence>